<keyword evidence="2" id="KW-1185">Reference proteome</keyword>
<feature type="non-terminal residue" evidence="1">
    <location>
        <position position="1"/>
    </location>
</feature>
<sequence>KSQNDVNEFDDQMSRNLALKNQFGNFVRRVGGNSLMGVTRRVILLVLSRDLVRQFSWAGRTKRAFKRLLISDIIIGVVTAIFSNI</sequence>
<evidence type="ECO:0008006" key="3">
    <source>
        <dbReference type="Google" id="ProtNLM"/>
    </source>
</evidence>
<evidence type="ECO:0000313" key="1">
    <source>
        <dbReference type="EMBL" id="CAG7678305.1"/>
    </source>
</evidence>
<evidence type="ECO:0000313" key="2">
    <source>
        <dbReference type="Proteomes" id="UP000708208"/>
    </source>
</evidence>
<accession>A0A8J2J1G6</accession>
<reference evidence="1" key="1">
    <citation type="submission" date="2021-06" db="EMBL/GenBank/DDBJ databases">
        <authorList>
            <person name="Hodson N. C."/>
            <person name="Mongue J. A."/>
            <person name="Jaron S. K."/>
        </authorList>
    </citation>
    <scope>NUCLEOTIDE SEQUENCE</scope>
</reference>
<protein>
    <recommendedName>
        <fullName evidence="3">DUF4806 domain-containing protein</fullName>
    </recommendedName>
</protein>
<dbReference type="AlphaFoldDB" id="A0A8J2J1G6"/>
<comment type="caution">
    <text evidence="1">The sequence shown here is derived from an EMBL/GenBank/DDBJ whole genome shotgun (WGS) entry which is preliminary data.</text>
</comment>
<dbReference type="OrthoDB" id="6592468at2759"/>
<organism evidence="1 2">
    <name type="scientific">Allacma fusca</name>
    <dbReference type="NCBI Taxonomy" id="39272"/>
    <lineage>
        <taxon>Eukaryota</taxon>
        <taxon>Metazoa</taxon>
        <taxon>Ecdysozoa</taxon>
        <taxon>Arthropoda</taxon>
        <taxon>Hexapoda</taxon>
        <taxon>Collembola</taxon>
        <taxon>Symphypleona</taxon>
        <taxon>Sminthuridae</taxon>
        <taxon>Allacma</taxon>
    </lineage>
</organism>
<gene>
    <name evidence="1" type="ORF">AFUS01_LOCUS2549</name>
</gene>
<dbReference type="EMBL" id="CAJVCH010014595">
    <property type="protein sequence ID" value="CAG7678305.1"/>
    <property type="molecule type" value="Genomic_DNA"/>
</dbReference>
<dbReference type="Proteomes" id="UP000708208">
    <property type="component" value="Unassembled WGS sequence"/>
</dbReference>
<name>A0A8J2J1G6_9HEXA</name>
<proteinExistence type="predicted"/>